<proteinExistence type="predicted"/>
<evidence type="ECO:0000313" key="1">
    <source>
        <dbReference type="EMBL" id="CAH4030488.1"/>
    </source>
</evidence>
<gene>
    <name evidence="1" type="ORF">PIBRA_LOCUS7139</name>
</gene>
<reference evidence="1" key="1">
    <citation type="submission" date="2022-05" db="EMBL/GenBank/DDBJ databases">
        <authorList>
            <person name="Okamura Y."/>
        </authorList>
    </citation>
    <scope>NUCLEOTIDE SEQUENCE</scope>
</reference>
<dbReference type="Proteomes" id="UP001152562">
    <property type="component" value="Unassembled WGS sequence"/>
</dbReference>
<evidence type="ECO:0000313" key="2">
    <source>
        <dbReference type="Proteomes" id="UP001152562"/>
    </source>
</evidence>
<accession>A0A9P0TJP7</accession>
<comment type="caution">
    <text evidence="1">The sequence shown here is derived from an EMBL/GenBank/DDBJ whole genome shotgun (WGS) entry which is preliminary data.</text>
</comment>
<sequence length="90" mass="10065">MRVNRINLESPVNHILGIRSQDVLPRISCSAVLAVLRCRHSPIVVMLDFVRSEVDIVSALIFDVQKLICVTDHSPCCKALVANSTRHRSM</sequence>
<protein>
    <submittedName>
        <fullName evidence="1">Uncharacterized protein</fullName>
    </submittedName>
</protein>
<name>A0A9P0TJP7_PIEBR</name>
<organism evidence="1 2">
    <name type="scientific">Pieris brassicae</name>
    <name type="common">White butterfly</name>
    <name type="synonym">Large white butterfly</name>
    <dbReference type="NCBI Taxonomy" id="7116"/>
    <lineage>
        <taxon>Eukaryota</taxon>
        <taxon>Metazoa</taxon>
        <taxon>Ecdysozoa</taxon>
        <taxon>Arthropoda</taxon>
        <taxon>Hexapoda</taxon>
        <taxon>Insecta</taxon>
        <taxon>Pterygota</taxon>
        <taxon>Neoptera</taxon>
        <taxon>Endopterygota</taxon>
        <taxon>Lepidoptera</taxon>
        <taxon>Glossata</taxon>
        <taxon>Ditrysia</taxon>
        <taxon>Papilionoidea</taxon>
        <taxon>Pieridae</taxon>
        <taxon>Pierinae</taxon>
        <taxon>Pieris</taxon>
    </lineage>
</organism>
<dbReference type="AlphaFoldDB" id="A0A9P0TJP7"/>
<dbReference type="EMBL" id="CALOZG010000010">
    <property type="protein sequence ID" value="CAH4030488.1"/>
    <property type="molecule type" value="Genomic_DNA"/>
</dbReference>
<keyword evidence="2" id="KW-1185">Reference proteome</keyword>